<dbReference type="InterPro" id="IPR035930">
    <property type="entry name" value="FomD-like_sf"/>
</dbReference>
<sequence>EPPKISDNEIIWTDLLLDIFISPEGKITITDEDEFERLNLKEKDKDSWKNSIKAKDEIIRMFKLKKEPFDKK</sequence>
<dbReference type="EMBL" id="BARV01006199">
    <property type="protein sequence ID" value="GAI09457.1"/>
    <property type="molecule type" value="Genomic_DNA"/>
</dbReference>
<feature type="non-terminal residue" evidence="2">
    <location>
        <position position="1"/>
    </location>
</feature>
<gene>
    <name evidence="2" type="ORF">S06H3_12681</name>
</gene>
<dbReference type="Pfam" id="PF04167">
    <property type="entry name" value="DUF402"/>
    <property type="match status" value="1"/>
</dbReference>
<dbReference type="AlphaFoldDB" id="X1KQW5"/>
<organism evidence="2">
    <name type="scientific">marine sediment metagenome</name>
    <dbReference type="NCBI Taxonomy" id="412755"/>
    <lineage>
        <taxon>unclassified sequences</taxon>
        <taxon>metagenomes</taxon>
        <taxon>ecological metagenomes</taxon>
    </lineage>
</organism>
<dbReference type="InterPro" id="IPR007295">
    <property type="entry name" value="DUF402"/>
</dbReference>
<accession>X1KQW5</accession>
<feature type="domain" description="DUF402" evidence="1">
    <location>
        <begin position="2"/>
        <end position="62"/>
    </location>
</feature>
<evidence type="ECO:0000313" key="2">
    <source>
        <dbReference type="EMBL" id="GAI09457.1"/>
    </source>
</evidence>
<reference evidence="2" key="1">
    <citation type="journal article" date="2014" name="Front. Microbiol.">
        <title>High frequency of phylogenetically diverse reductive dehalogenase-homologous genes in deep subseafloor sedimentary metagenomes.</title>
        <authorList>
            <person name="Kawai M."/>
            <person name="Futagami T."/>
            <person name="Toyoda A."/>
            <person name="Takaki Y."/>
            <person name="Nishi S."/>
            <person name="Hori S."/>
            <person name="Arai W."/>
            <person name="Tsubouchi T."/>
            <person name="Morono Y."/>
            <person name="Uchiyama I."/>
            <person name="Ito T."/>
            <person name="Fujiyama A."/>
            <person name="Inagaki F."/>
            <person name="Takami H."/>
        </authorList>
    </citation>
    <scope>NUCLEOTIDE SEQUENCE</scope>
    <source>
        <strain evidence="2">Expedition CK06-06</strain>
    </source>
</reference>
<protein>
    <recommendedName>
        <fullName evidence="1">DUF402 domain-containing protein</fullName>
    </recommendedName>
</protein>
<proteinExistence type="predicted"/>
<dbReference type="Gene3D" id="2.40.380.10">
    <property type="entry name" value="FomD-like"/>
    <property type="match status" value="1"/>
</dbReference>
<evidence type="ECO:0000259" key="1">
    <source>
        <dbReference type="Pfam" id="PF04167"/>
    </source>
</evidence>
<comment type="caution">
    <text evidence="2">The sequence shown here is derived from an EMBL/GenBank/DDBJ whole genome shotgun (WGS) entry which is preliminary data.</text>
</comment>
<dbReference type="SUPFAM" id="SSF159234">
    <property type="entry name" value="FomD-like"/>
    <property type="match status" value="1"/>
</dbReference>
<name>X1KQW5_9ZZZZ</name>